<keyword evidence="3" id="KW-1185">Reference proteome</keyword>
<reference evidence="2" key="2">
    <citation type="submission" date="2023-05" db="EMBL/GenBank/DDBJ databases">
        <authorList>
            <consortium name="Lawrence Berkeley National Laboratory"/>
            <person name="Steindorff A."/>
            <person name="Hensen N."/>
            <person name="Bonometti L."/>
            <person name="Westerberg I."/>
            <person name="Brannstrom I.O."/>
            <person name="Guillou S."/>
            <person name="Cros-Aarteil S."/>
            <person name="Calhoun S."/>
            <person name="Haridas S."/>
            <person name="Kuo A."/>
            <person name="Mondo S."/>
            <person name="Pangilinan J."/>
            <person name="Riley R."/>
            <person name="Labutti K."/>
            <person name="Andreopoulos B."/>
            <person name="Lipzen A."/>
            <person name="Chen C."/>
            <person name="Yanf M."/>
            <person name="Daum C."/>
            <person name="Ng V."/>
            <person name="Clum A."/>
            <person name="Ohm R."/>
            <person name="Martin F."/>
            <person name="Silar P."/>
            <person name="Natvig D."/>
            <person name="Lalanne C."/>
            <person name="Gautier V."/>
            <person name="Ament-Velasquez S.L."/>
            <person name="Kruys A."/>
            <person name="Hutchinson M.I."/>
            <person name="Powell A.J."/>
            <person name="Barry K."/>
            <person name="Miller A.N."/>
            <person name="Grigoriev I.V."/>
            <person name="Debuchy R."/>
            <person name="Gladieux P."/>
            <person name="Thoren M.H."/>
            <person name="Johannesson H."/>
        </authorList>
    </citation>
    <scope>NUCLEOTIDE SEQUENCE</scope>
    <source>
        <strain evidence="2">CBS 538.74</strain>
    </source>
</reference>
<name>A0AAN6VNC1_9PEZI</name>
<feature type="compositionally biased region" description="Acidic residues" evidence="1">
    <location>
        <begin position="213"/>
        <end position="222"/>
    </location>
</feature>
<evidence type="ECO:0000313" key="2">
    <source>
        <dbReference type="EMBL" id="KAK4154772.1"/>
    </source>
</evidence>
<sequence>MTPSRDAVSSTICVQTVSIYGRPGVLARPRDYALDTSNHEPGGPQSISARLLSKLSGREISMILAWASTGKCFIKLEWTFPGCTHPAFTTRHRLVPDEIPGGVSFRDDLAWAEKMLKAAGNLGITRCLAQGRREPSQLYAVDTRNGPRLYQQPSLPHWFSQRSLWMHRFGTNPPAEEEEEVPDLTSEPDTESTMSDASTVFSSDLEDGRACGDDDDDDDDDDWGYRNSHNIINNNIKHTHLAQQQQHQQQNQQQIQLETEGFRRQRIAAEALYAQTGDTSGLLAVLAAASQARRSRHSSGVPII</sequence>
<dbReference type="AlphaFoldDB" id="A0AAN6VNC1"/>
<proteinExistence type="predicted"/>
<accession>A0AAN6VNC1</accession>
<dbReference type="EMBL" id="MU856903">
    <property type="protein sequence ID" value="KAK4154772.1"/>
    <property type="molecule type" value="Genomic_DNA"/>
</dbReference>
<organism evidence="2 3">
    <name type="scientific">Chaetomidium leptoderma</name>
    <dbReference type="NCBI Taxonomy" id="669021"/>
    <lineage>
        <taxon>Eukaryota</taxon>
        <taxon>Fungi</taxon>
        <taxon>Dikarya</taxon>
        <taxon>Ascomycota</taxon>
        <taxon>Pezizomycotina</taxon>
        <taxon>Sordariomycetes</taxon>
        <taxon>Sordariomycetidae</taxon>
        <taxon>Sordariales</taxon>
        <taxon>Chaetomiaceae</taxon>
        <taxon>Chaetomidium</taxon>
    </lineage>
</organism>
<feature type="compositionally biased region" description="Acidic residues" evidence="1">
    <location>
        <begin position="175"/>
        <end position="190"/>
    </location>
</feature>
<comment type="caution">
    <text evidence="2">The sequence shown here is derived from an EMBL/GenBank/DDBJ whole genome shotgun (WGS) entry which is preliminary data.</text>
</comment>
<evidence type="ECO:0000256" key="1">
    <source>
        <dbReference type="SAM" id="MobiDB-lite"/>
    </source>
</evidence>
<feature type="region of interest" description="Disordered" evidence="1">
    <location>
        <begin position="172"/>
        <end position="224"/>
    </location>
</feature>
<dbReference type="Proteomes" id="UP001302745">
    <property type="component" value="Unassembled WGS sequence"/>
</dbReference>
<protein>
    <submittedName>
        <fullName evidence="2">Uncharacterized protein</fullName>
    </submittedName>
</protein>
<gene>
    <name evidence="2" type="ORF">C8A00DRAFT_32443</name>
</gene>
<evidence type="ECO:0000313" key="3">
    <source>
        <dbReference type="Proteomes" id="UP001302745"/>
    </source>
</evidence>
<reference evidence="2" key="1">
    <citation type="journal article" date="2023" name="Mol. Phylogenet. Evol.">
        <title>Genome-scale phylogeny and comparative genomics of the fungal order Sordariales.</title>
        <authorList>
            <person name="Hensen N."/>
            <person name="Bonometti L."/>
            <person name="Westerberg I."/>
            <person name="Brannstrom I.O."/>
            <person name="Guillou S."/>
            <person name="Cros-Aarteil S."/>
            <person name="Calhoun S."/>
            <person name="Haridas S."/>
            <person name="Kuo A."/>
            <person name="Mondo S."/>
            <person name="Pangilinan J."/>
            <person name="Riley R."/>
            <person name="LaButti K."/>
            <person name="Andreopoulos B."/>
            <person name="Lipzen A."/>
            <person name="Chen C."/>
            <person name="Yan M."/>
            <person name="Daum C."/>
            <person name="Ng V."/>
            <person name="Clum A."/>
            <person name="Steindorff A."/>
            <person name="Ohm R.A."/>
            <person name="Martin F."/>
            <person name="Silar P."/>
            <person name="Natvig D.O."/>
            <person name="Lalanne C."/>
            <person name="Gautier V."/>
            <person name="Ament-Velasquez S.L."/>
            <person name="Kruys A."/>
            <person name="Hutchinson M.I."/>
            <person name="Powell A.J."/>
            <person name="Barry K."/>
            <person name="Miller A.N."/>
            <person name="Grigoriev I.V."/>
            <person name="Debuchy R."/>
            <person name="Gladieux P."/>
            <person name="Hiltunen Thoren M."/>
            <person name="Johannesson H."/>
        </authorList>
    </citation>
    <scope>NUCLEOTIDE SEQUENCE</scope>
    <source>
        <strain evidence="2">CBS 538.74</strain>
    </source>
</reference>
<feature type="compositionally biased region" description="Polar residues" evidence="1">
    <location>
        <begin position="191"/>
        <end position="202"/>
    </location>
</feature>